<evidence type="ECO:0000256" key="2">
    <source>
        <dbReference type="ARBA" id="ARBA00022553"/>
    </source>
</evidence>
<dbReference type="GO" id="GO:0006508">
    <property type="term" value="P:proteolysis"/>
    <property type="evidence" value="ECO:0007669"/>
    <property type="project" value="UniProtKB-KW"/>
</dbReference>
<organism evidence="8 9">
    <name type="scientific">Batillaria attramentaria</name>
    <dbReference type="NCBI Taxonomy" id="370345"/>
    <lineage>
        <taxon>Eukaryota</taxon>
        <taxon>Metazoa</taxon>
        <taxon>Spiralia</taxon>
        <taxon>Lophotrochozoa</taxon>
        <taxon>Mollusca</taxon>
        <taxon>Gastropoda</taxon>
        <taxon>Caenogastropoda</taxon>
        <taxon>Sorbeoconcha</taxon>
        <taxon>Cerithioidea</taxon>
        <taxon>Batillariidae</taxon>
        <taxon>Batillaria</taxon>
    </lineage>
</organism>
<gene>
    <name evidence="8" type="ORF">BaRGS_00011470</name>
</gene>
<keyword evidence="4" id="KW-0833">Ubl conjugation pathway</keyword>
<dbReference type="Gene3D" id="3.40.395.10">
    <property type="entry name" value="Adenoviral Proteinase, Chain A"/>
    <property type="match status" value="1"/>
</dbReference>
<evidence type="ECO:0000256" key="5">
    <source>
        <dbReference type="ARBA" id="ARBA00022801"/>
    </source>
</evidence>
<feature type="compositionally biased region" description="Polar residues" evidence="6">
    <location>
        <begin position="182"/>
        <end position="210"/>
    </location>
</feature>
<feature type="compositionally biased region" description="Polar residues" evidence="6">
    <location>
        <begin position="472"/>
        <end position="481"/>
    </location>
</feature>
<feature type="compositionally biased region" description="Polar residues" evidence="6">
    <location>
        <begin position="10"/>
        <end position="36"/>
    </location>
</feature>
<name>A0ABD0LDF8_9CAEN</name>
<protein>
    <recommendedName>
        <fullName evidence="7">Ubiquitin-like protease family profile domain-containing protein</fullName>
    </recommendedName>
</protein>
<evidence type="ECO:0000256" key="3">
    <source>
        <dbReference type="ARBA" id="ARBA00022670"/>
    </source>
</evidence>
<feature type="region of interest" description="Disordered" evidence="6">
    <location>
        <begin position="180"/>
        <end position="222"/>
    </location>
</feature>
<feature type="region of interest" description="Disordered" evidence="6">
    <location>
        <begin position="535"/>
        <end position="642"/>
    </location>
</feature>
<feature type="region of interest" description="Disordered" evidence="6">
    <location>
        <begin position="1"/>
        <end position="52"/>
    </location>
</feature>
<sequence length="1418" mass="156143">LERHGEQGWAYSSSYDRSNTGVFNNSSVDNWPSPVSQPCALSGVSTPGSADSCVQEIKSSDTDSEDVLLVDDPGVVRVPVTPSRQGHPGQSVYQNSFGSHSPHSLPHSGHAQSHLLQQLHSPVTFHSQAQSGYFQQHHAAVRPKQQMQLPLNIVLDHGMHTHHKDLQQHGSHLRTALLEHPAQQQQSNSQALHVQGNMPTDSSHQQQQNSRVDHPHHTHRDQQYLQDTYVEHIPQRQAGTNSHPVHSTHSVMGQALSHLHSHSSGAHQRHSMTGLEQGAHPHSTFGKQQMVTLPHATSRGGGGGVHPHSEQKLRGEQEKVVRPDSFVSHGDYQQHGSSFSQHHSAHHAANALGVRQNLATSTTGIVGGSGNLRFIDTNCPGSGDKFSGLMTSMKTNSGSPSCGVDSSSNEVYHVQSGNKLKLNTVYHLTDKKTGAARVATWDGKRMVSATSNSMVVQQSPVAGDAWDVSQAHTAETGQGQDQGRDAYNNMDGLHAAPNHQRPEQAGASASVVNSQSAVSGATVLPIQDNSVSAGINQPAKPFPRLSATNEVWPTPMPSRKSTNAESAKETRAQSPDSLPDLTDLSAPQSSVDPPVIEVSPPQQNYKEPKAQTAPPQEQPNTHVPQTSNTAEPESNSARIKRKLKEDEEAYAVCRYCGYTSTNVDYCEGCQRKLPMDVKVCIKKRRSAGDGSDLFPGSGDEKAENLPGAVDKKSFYGNKLKTQAAAFKNKISEFAKEFDVKPKKPQRGRKPGTTPRNIGRGRKIREMLEPDEDEVSKTDGTPQQQSSNTSGSISVTSQHDDDEMPFFPAQSAKPTAFGKSRRERMQDEAGRCVSAKNPMVTDGLQVVQPNRNLIEVRGVRVGSMRSSGHTVDLMPNVIHFDVNSDRTGEDLQFEVFLAEVEWIKFTLSQMQPVCFIKVSPACGSRLRERLKMSLQTQEYFDPGSQDPKKSLIVVIIETILNEDGLRRRLSDYKKMHSGVPGFLEELDFDEANNMLVKSTPPVLNNVESSHQLRRFHKQKNTCQATSSPSTISIPSSQCSGDFGDSSVLEDSMDMGMVAQTAGDAGAESPCSSNKEEPMPSRSPSPKIGFVGPVEKLLTYPPPPAKGGITITNEDLYCLNEGEFLNDVILDFYLKYLFREKLSEEDRQRTHIFSSFFYKRLMQRQSRSLQDAEDVKLTPAQRRHSRVKTWTRHVDIFEKDFLLIPINEHSHWFLAVICFPGLEKQERQMFEPAGPSLDESLNDSSNENGNNKLSASPSWQEDTASPAGDESKEEPMDTGDAPSSKAILGSVIQNHEESKSFTTGVKQACILILDSLAGPSRNGIIKILKEYLQIEWDLKKKTPRTVTKTVRGGVPRVPQQTNYSDCGVFVLQYAESFFENPICDFSIPMKGLSKWFPLSKVQKKRDEIRKLILDLHGEAS</sequence>
<feature type="region of interest" description="Disordered" evidence="6">
    <location>
        <begin position="472"/>
        <end position="513"/>
    </location>
</feature>
<feature type="region of interest" description="Disordered" evidence="6">
    <location>
        <begin position="294"/>
        <end position="318"/>
    </location>
</feature>
<feature type="compositionally biased region" description="Low complexity" evidence="6">
    <location>
        <begin position="98"/>
        <end position="110"/>
    </location>
</feature>
<feature type="region of interest" description="Disordered" evidence="6">
    <location>
        <begin position="78"/>
        <end position="113"/>
    </location>
</feature>
<proteinExistence type="inferred from homology"/>
<dbReference type="EMBL" id="JACVVK020000060">
    <property type="protein sequence ID" value="KAK7497176.1"/>
    <property type="molecule type" value="Genomic_DNA"/>
</dbReference>
<evidence type="ECO:0000313" key="8">
    <source>
        <dbReference type="EMBL" id="KAK7497176.1"/>
    </source>
</evidence>
<feature type="compositionally biased region" description="Low complexity" evidence="6">
    <location>
        <begin position="504"/>
        <end position="513"/>
    </location>
</feature>
<feature type="compositionally biased region" description="Polar residues" evidence="6">
    <location>
        <begin position="613"/>
        <end position="637"/>
    </location>
</feature>
<dbReference type="PANTHER" id="PTHR46896:SF3">
    <property type="entry name" value="FI06413P-RELATED"/>
    <property type="match status" value="1"/>
</dbReference>
<feature type="domain" description="Ubiquitin-like protease family profile" evidence="7">
    <location>
        <begin position="1107"/>
        <end position="1375"/>
    </location>
</feature>
<comment type="similarity">
    <text evidence="1">Belongs to the peptidase C48 family.</text>
</comment>
<keyword evidence="5" id="KW-0378">Hydrolase</keyword>
<dbReference type="GO" id="GO:0008233">
    <property type="term" value="F:peptidase activity"/>
    <property type="evidence" value="ECO:0007669"/>
    <property type="project" value="UniProtKB-KW"/>
</dbReference>
<feature type="region of interest" description="Disordered" evidence="6">
    <location>
        <begin position="736"/>
        <end position="827"/>
    </location>
</feature>
<dbReference type="Pfam" id="PF02902">
    <property type="entry name" value="Peptidase_C48"/>
    <property type="match status" value="1"/>
</dbReference>
<feature type="region of interest" description="Disordered" evidence="6">
    <location>
        <begin position="1060"/>
        <end position="1085"/>
    </location>
</feature>
<dbReference type="InterPro" id="IPR051947">
    <property type="entry name" value="Sentrin-specific_protease"/>
</dbReference>
<evidence type="ECO:0000256" key="1">
    <source>
        <dbReference type="ARBA" id="ARBA00005234"/>
    </source>
</evidence>
<evidence type="ECO:0000256" key="6">
    <source>
        <dbReference type="SAM" id="MobiDB-lite"/>
    </source>
</evidence>
<keyword evidence="9" id="KW-1185">Reference proteome</keyword>
<accession>A0ABD0LDF8</accession>
<feature type="region of interest" description="Disordered" evidence="6">
    <location>
        <begin position="258"/>
        <end position="282"/>
    </location>
</feature>
<evidence type="ECO:0000259" key="7">
    <source>
        <dbReference type="PROSITE" id="PS50600"/>
    </source>
</evidence>
<comment type="caution">
    <text evidence="8">The sequence shown here is derived from an EMBL/GenBank/DDBJ whole genome shotgun (WGS) entry which is preliminary data.</text>
</comment>
<dbReference type="Proteomes" id="UP001519460">
    <property type="component" value="Unassembled WGS sequence"/>
</dbReference>
<dbReference type="InterPro" id="IPR003653">
    <property type="entry name" value="Peptidase_C48_C"/>
</dbReference>
<feature type="compositionally biased region" description="Low complexity" evidence="6">
    <location>
        <begin position="782"/>
        <end position="796"/>
    </location>
</feature>
<keyword evidence="2" id="KW-0597">Phosphoprotein</keyword>
<dbReference type="PROSITE" id="PS50600">
    <property type="entry name" value="ULP_PROTEASE"/>
    <property type="match status" value="1"/>
</dbReference>
<dbReference type="PANTHER" id="PTHR46896">
    <property type="entry name" value="SENTRIN-SPECIFIC PROTEASE"/>
    <property type="match status" value="1"/>
</dbReference>
<feature type="region of interest" description="Disordered" evidence="6">
    <location>
        <begin position="1231"/>
        <end position="1282"/>
    </location>
</feature>
<dbReference type="InterPro" id="IPR038765">
    <property type="entry name" value="Papain-like_cys_pep_sf"/>
</dbReference>
<dbReference type="SUPFAM" id="SSF54001">
    <property type="entry name" value="Cysteine proteinases"/>
    <property type="match status" value="1"/>
</dbReference>
<evidence type="ECO:0000256" key="4">
    <source>
        <dbReference type="ARBA" id="ARBA00022786"/>
    </source>
</evidence>
<feature type="compositionally biased region" description="Polar residues" evidence="6">
    <location>
        <begin position="1240"/>
        <end position="1261"/>
    </location>
</feature>
<evidence type="ECO:0000313" key="9">
    <source>
        <dbReference type="Proteomes" id="UP001519460"/>
    </source>
</evidence>
<feature type="compositionally biased region" description="Basic and acidic residues" evidence="6">
    <location>
        <begin position="307"/>
        <end position="318"/>
    </location>
</feature>
<reference evidence="8 9" key="1">
    <citation type="journal article" date="2023" name="Sci. Data">
        <title>Genome assembly of the Korean intertidal mud-creeper Batillaria attramentaria.</title>
        <authorList>
            <person name="Patra A.K."/>
            <person name="Ho P.T."/>
            <person name="Jun S."/>
            <person name="Lee S.J."/>
            <person name="Kim Y."/>
            <person name="Won Y.J."/>
        </authorList>
    </citation>
    <scope>NUCLEOTIDE SEQUENCE [LARGE SCALE GENOMIC DNA]</scope>
    <source>
        <strain evidence="8">Wonlab-2016</strain>
    </source>
</reference>
<keyword evidence="3" id="KW-0645">Protease</keyword>
<feature type="non-terminal residue" evidence="8">
    <location>
        <position position="1"/>
    </location>
</feature>